<dbReference type="InterPro" id="IPR036961">
    <property type="entry name" value="Kinesin_motor_dom_sf"/>
</dbReference>
<reference evidence="7" key="2">
    <citation type="journal article" date="2007" name="PLoS Biol.">
        <title>Survey sequencing and comparative analysis of the elephant shark (Callorhinchus milii) genome.</title>
        <authorList>
            <person name="Venkatesh B."/>
            <person name="Kirkness E.F."/>
            <person name="Loh Y.H."/>
            <person name="Halpern A.L."/>
            <person name="Lee A.P."/>
            <person name="Johnson J."/>
            <person name="Dandona N."/>
            <person name="Viswanathan L.D."/>
            <person name="Tay A."/>
            <person name="Venter J.C."/>
            <person name="Strausberg R.L."/>
            <person name="Brenner S."/>
        </authorList>
    </citation>
    <scope>NUCLEOTIDE SEQUENCE [LARGE SCALE GENOMIC DNA]</scope>
</reference>
<comment type="caution">
    <text evidence="3">Lacks conserved residue(s) required for the propagation of feature annotation.</text>
</comment>
<evidence type="ECO:0000313" key="7">
    <source>
        <dbReference type="Proteomes" id="UP000314986"/>
    </source>
</evidence>
<keyword evidence="4" id="KW-0175">Coiled coil</keyword>
<dbReference type="SMART" id="SM00129">
    <property type="entry name" value="KISc"/>
    <property type="match status" value="1"/>
</dbReference>
<evidence type="ECO:0000259" key="5">
    <source>
        <dbReference type="PROSITE" id="PS50067"/>
    </source>
</evidence>
<feature type="coiled-coil region" evidence="4">
    <location>
        <begin position="389"/>
        <end position="462"/>
    </location>
</feature>
<dbReference type="InParanoid" id="A0A4W3K8A0"/>
<reference evidence="6" key="5">
    <citation type="submission" date="2025-09" db="UniProtKB">
        <authorList>
            <consortium name="Ensembl"/>
        </authorList>
    </citation>
    <scope>IDENTIFICATION</scope>
</reference>
<evidence type="ECO:0000313" key="6">
    <source>
        <dbReference type="Ensembl" id="ENSCMIP00000040695.1"/>
    </source>
</evidence>
<dbReference type="STRING" id="7868.ENSCMIP00000040695"/>
<evidence type="ECO:0000256" key="3">
    <source>
        <dbReference type="PROSITE-ProRule" id="PRU00283"/>
    </source>
</evidence>
<reference evidence="7" key="1">
    <citation type="journal article" date="2006" name="Science">
        <title>Ancient noncoding elements conserved in the human genome.</title>
        <authorList>
            <person name="Venkatesh B."/>
            <person name="Kirkness E.F."/>
            <person name="Loh Y.H."/>
            <person name="Halpern A.L."/>
            <person name="Lee A.P."/>
            <person name="Johnson J."/>
            <person name="Dandona N."/>
            <person name="Viswanathan L.D."/>
            <person name="Tay A."/>
            <person name="Venter J.C."/>
            <person name="Strausberg R.L."/>
            <person name="Brenner S."/>
        </authorList>
    </citation>
    <scope>NUCLEOTIDE SEQUENCE [LARGE SCALE GENOMIC DNA]</scope>
</reference>
<dbReference type="GO" id="GO:0007018">
    <property type="term" value="P:microtubule-based movement"/>
    <property type="evidence" value="ECO:0007669"/>
    <property type="project" value="InterPro"/>
</dbReference>
<dbReference type="GO" id="GO:0003777">
    <property type="term" value="F:microtubule motor activity"/>
    <property type="evidence" value="ECO:0007669"/>
    <property type="project" value="InterPro"/>
</dbReference>
<dbReference type="PANTHER" id="PTHR40710:SF1">
    <property type="entry name" value="RIKEN CDNA E230025N22 GENE"/>
    <property type="match status" value="1"/>
</dbReference>
<sequence length="609" mass="68370">MEEVPVQVAVGLQQVSDTGDGHSAFIEAKDSKSLSIASRNSGGEKSHSFTFDVVFDPDSEQERVYLELVRPLICKARTGYNTSLVVSGTHTGSKARLLLGDELQTGIMHKLLKDLFEDLELNEEQKTLATVSHIQLHTDGSALDLLNPHDRTMRCVQHPVLGLVVEELSEFVVGSCEEAWSLYRQGREAERLAGDLADRCSSLFTVTLEQREVSAGVSVCRSSVRVYELPGSAGNGVSPLKRAVDEAKIHTEPGLGCTDALLSQALGGNRCSVLISFLHLPESWPGEAALALSLARSAALLTNQVRQNRWDPPELTQKLRLHIRQAREQLGSGKDVSQQEAEHLAQLVHELQVVKKQRWEKKRFQSQHCRAERKQHLIAKGFLELALKLTCSEQQRVQLAEELRQTQQQIREVKERLKNEVGAYLKAEHGDESELEVIIGNIQQLQTRLKQSESNLKGLRHKQDQLHSATRAGYEGSPSAESEIDLLYATGLEKRKCLEEENMALIERELSKMDEHRAEKVKLIQRDRETERDLCKYTQNTSCLFPLVKLLLGWNPDHSLWTMLTIPRYYSKRDRSLAANSNTVILAFDVVSYRGFQTSQSASLDSKCL</sequence>
<evidence type="ECO:0000256" key="2">
    <source>
        <dbReference type="ARBA" id="ARBA00022840"/>
    </source>
</evidence>
<dbReference type="PROSITE" id="PS50067">
    <property type="entry name" value="KINESIN_MOTOR_2"/>
    <property type="match status" value="1"/>
</dbReference>
<evidence type="ECO:0000256" key="1">
    <source>
        <dbReference type="ARBA" id="ARBA00022741"/>
    </source>
</evidence>
<proteinExistence type="inferred from homology"/>
<dbReference type="GO" id="GO:0005524">
    <property type="term" value="F:ATP binding"/>
    <property type="evidence" value="ECO:0007669"/>
    <property type="project" value="UniProtKB-KW"/>
</dbReference>
<dbReference type="Proteomes" id="UP000314986">
    <property type="component" value="Unassembled WGS sequence"/>
</dbReference>
<dbReference type="Gene3D" id="3.40.850.10">
    <property type="entry name" value="Kinesin motor domain"/>
    <property type="match status" value="1"/>
</dbReference>
<name>A0A4W3K8A0_CALMI</name>
<dbReference type="PANTHER" id="PTHR40710">
    <property type="entry name" value="RIKEN CDNA E230025N22 GENE"/>
    <property type="match status" value="1"/>
</dbReference>
<keyword evidence="7" id="KW-1185">Reference proteome</keyword>
<accession>A0A4W3K8A0</accession>
<gene>
    <name evidence="6" type="primary">LOC103184103</name>
</gene>
<reference evidence="7" key="3">
    <citation type="journal article" date="2014" name="Nature">
        <title>Elephant shark genome provides unique insights into gnathostome evolution.</title>
        <authorList>
            <consortium name="International Elephant Shark Genome Sequencing Consortium"/>
            <person name="Venkatesh B."/>
            <person name="Lee A.P."/>
            <person name="Ravi V."/>
            <person name="Maurya A.K."/>
            <person name="Lian M.M."/>
            <person name="Swann J.B."/>
            <person name="Ohta Y."/>
            <person name="Flajnik M.F."/>
            <person name="Sutoh Y."/>
            <person name="Kasahara M."/>
            <person name="Hoon S."/>
            <person name="Gangu V."/>
            <person name="Roy S.W."/>
            <person name="Irimia M."/>
            <person name="Korzh V."/>
            <person name="Kondrychyn I."/>
            <person name="Lim Z.W."/>
            <person name="Tay B.H."/>
            <person name="Tohari S."/>
            <person name="Kong K.W."/>
            <person name="Ho S."/>
            <person name="Lorente-Galdos B."/>
            <person name="Quilez J."/>
            <person name="Marques-Bonet T."/>
            <person name="Raney B.J."/>
            <person name="Ingham P.W."/>
            <person name="Tay A."/>
            <person name="Hillier L.W."/>
            <person name="Minx P."/>
            <person name="Boehm T."/>
            <person name="Wilson R.K."/>
            <person name="Brenner S."/>
            <person name="Warren W.C."/>
        </authorList>
    </citation>
    <scope>NUCLEOTIDE SEQUENCE [LARGE SCALE GENOMIC DNA]</scope>
</reference>
<dbReference type="InterPro" id="IPR027417">
    <property type="entry name" value="P-loop_NTPase"/>
</dbReference>
<dbReference type="Pfam" id="PF00225">
    <property type="entry name" value="Kinesin"/>
    <property type="match status" value="1"/>
</dbReference>
<dbReference type="SUPFAM" id="SSF52540">
    <property type="entry name" value="P-loop containing nucleoside triphosphate hydrolases"/>
    <property type="match status" value="1"/>
</dbReference>
<reference evidence="6" key="4">
    <citation type="submission" date="2025-08" db="UniProtKB">
        <authorList>
            <consortium name="Ensembl"/>
        </authorList>
    </citation>
    <scope>IDENTIFICATION</scope>
</reference>
<keyword evidence="2" id="KW-0067">ATP-binding</keyword>
<evidence type="ECO:0000256" key="4">
    <source>
        <dbReference type="SAM" id="Coils"/>
    </source>
</evidence>
<dbReference type="GO" id="GO:0008017">
    <property type="term" value="F:microtubule binding"/>
    <property type="evidence" value="ECO:0007669"/>
    <property type="project" value="InterPro"/>
</dbReference>
<protein>
    <submittedName>
        <fullName evidence="6">Kinesin-like protein KIF3A</fullName>
    </submittedName>
</protein>
<comment type="similarity">
    <text evidence="3">Belongs to the TRAFAC class myosin-kinesin ATPase superfamily. Kinesin family.</text>
</comment>
<organism evidence="6 7">
    <name type="scientific">Callorhinchus milii</name>
    <name type="common">Ghost shark</name>
    <dbReference type="NCBI Taxonomy" id="7868"/>
    <lineage>
        <taxon>Eukaryota</taxon>
        <taxon>Metazoa</taxon>
        <taxon>Chordata</taxon>
        <taxon>Craniata</taxon>
        <taxon>Vertebrata</taxon>
        <taxon>Chondrichthyes</taxon>
        <taxon>Holocephali</taxon>
        <taxon>Chimaeriformes</taxon>
        <taxon>Callorhinchidae</taxon>
        <taxon>Callorhinchus</taxon>
    </lineage>
</organism>
<dbReference type="GeneTree" id="ENSGT00940000171010"/>
<dbReference type="AlphaFoldDB" id="A0A4W3K8A0"/>
<dbReference type="Ensembl" id="ENSCMIT00000041270.1">
    <property type="protein sequence ID" value="ENSCMIP00000040695.1"/>
    <property type="gene ID" value="ENSCMIG00000016961.1"/>
</dbReference>
<dbReference type="InterPro" id="IPR001752">
    <property type="entry name" value="Kinesin_motor_dom"/>
</dbReference>
<feature type="domain" description="Kinesin motor" evidence="5">
    <location>
        <begin position="5"/>
        <end position="221"/>
    </location>
</feature>
<keyword evidence="1" id="KW-0547">Nucleotide-binding</keyword>